<feature type="chain" id="PRO_5043579602" evidence="2">
    <location>
        <begin position="24"/>
        <end position="117"/>
    </location>
</feature>
<organism evidence="3">
    <name type="scientific">Ensete ventricosum</name>
    <name type="common">Abyssinian banana</name>
    <name type="synonym">Musa ensete</name>
    <dbReference type="NCBI Taxonomy" id="4639"/>
    <lineage>
        <taxon>Eukaryota</taxon>
        <taxon>Viridiplantae</taxon>
        <taxon>Streptophyta</taxon>
        <taxon>Embryophyta</taxon>
        <taxon>Tracheophyta</taxon>
        <taxon>Spermatophyta</taxon>
        <taxon>Magnoliopsida</taxon>
        <taxon>Liliopsida</taxon>
        <taxon>Zingiberales</taxon>
        <taxon>Musaceae</taxon>
        <taxon>Ensete</taxon>
    </lineage>
</organism>
<keyword evidence="2" id="KW-0732">Signal</keyword>
<evidence type="ECO:0000256" key="1">
    <source>
        <dbReference type="SAM" id="MobiDB-lite"/>
    </source>
</evidence>
<sequence>MLSGYAFWLLCVWLLLHQMKYSGDRRKAQEEKKHLLPHAVETDSFKIKNATANTLQVPWKEKSDSEETALMARKKSDQNARPDQGEKRTSTRTPRIPCTVWQRRKKEMNITFRRNGE</sequence>
<proteinExistence type="predicted"/>
<dbReference type="Proteomes" id="UP000290560">
    <property type="component" value="Unassembled WGS sequence"/>
</dbReference>
<dbReference type="AlphaFoldDB" id="A0A444G8R6"/>
<dbReference type="EMBL" id="KV875675">
    <property type="protein sequence ID" value="RZR72383.1"/>
    <property type="molecule type" value="Genomic_DNA"/>
</dbReference>
<protein>
    <submittedName>
        <fullName evidence="3">Uncharacterized protein</fullName>
    </submittedName>
</protein>
<feature type="region of interest" description="Disordered" evidence="1">
    <location>
        <begin position="57"/>
        <end position="96"/>
    </location>
</feature>
<evidence type="ECO:0000313" key="3">
    <source>
        <dbReference type="EMBL" id="RZR72383.1"/>
    </source>
</evidence>
<evidence type="ECO:0000256" key="2">
    <source>
        <dbReference type="SAM" id="SignalP"/>
    </source>
</evidence>
<feature type="signal peptide" evidence="2">
    <location>
        <begin position="1"/>
        <end position="23"/>
    </location>
</feature>
<name>A0A444G8R6_ENSVE</name>
<gene>
    <name evidence="3" type="ORF">BHM03_00013061</name>
</gene>
<feature type="compositionally biased region" description="Basic and acidic residues" evidence="1">
    <location>
        <begin position="74"/>
        <end position="89"/>
    </location>
</feature>
<reference evidence="3" key="1">
    <citation type="journal article" date="2018" name="Data Brief">
        <title>Genome sequence data from 17 accessions of Ensete ventricosum, a staple food crop for millions in Ethiopia.</title>
        <authorList>
            <person name="Yemataw Z."/>
            <person name="Muzemil S."/>
            <person name="Ambachew D."/>
            <person name="Tripathi L."/>
            <person name="Tesfaye K."/>
            <person name="Chala A."/>
            <person name="Farbos A."/>
            <person name="O'Neill P."/>
            <person name="Moore K."/>
            <person name="Grant M."/>
            <person name="Studholme D.J."/>
        </authorList>
    </citation>
    <scope>NUCLEOTIDE SEQUENCE [LARGE SCALE GENOMIC DNA]</scope>
    <source>
        <tissue evidence="3">Leaf</tissue>
    </source>
</reference>
<accession>A0A444G8R6</accession>